<organism evidence="1 2">
    <name type="scientific">Neorhodopirellula pilleata</name>
    <dbReference type="NCBI Taxonomy" id="2714738"/>
    <lineage>
        <taxon>Bacteria</taxon>
        <taxon>Pseudomonadati</taxon>
        <taxon>Planctomycetota</taxon>
        <taxon>Planctomycetia</taxon>
        <taxon>Pirellulales</taxon>
        <taxon>Pirellulaceae</taxon>
        <taxon>Neorhodopirellula</taxon>
    </lineage>
</organism>
<dbReference type="OrthoDB" id="9820915at2"/>
<name>A0A5C5ZG58_9BACT</name>
<evidence type="ECO:0000313" key="1">
    <source>
        <dbReference type="EMBL" id="TWT86110.1"/>
    </source>
</evidence>
<accession>A0A5C5ZG58</accession>
<sequence>MIPLVAATGFAFLQHRTQTNKRRALSQFVHEVQNGTMADPRPVVKHFGLLRAAELIKDRVREHPTIKFDGLDRWVQILPVPMAHGRGMGDGYTLVALNSDEPLHSYTLERGCKIDSVSFTKTGVRFNISGKIEYINLSFAIPPEAPEVFDLAWPNGVAIPPQSTSVYTQMFNRHKAAISNNAPSDG</sequence>
<reference evidence="1 2" key="1">
    <citation type="submission" date="2019-02" db="EMBL/GenBank/DDBJ databases">
        <title>Deep-cultivation of Planctomycetes and their phenomic and genomic characterization uncovers novel biology.</title>
        <authorList>
            <person name="Wiegand S."/>
            <person name="Jogler M."/>
            <person name="Boedeker C."/>
            <person name="Pinto D."/>
            <person name="Vollmers J."/>
            <person name="Rivas-Marin E."/>
            <person name="Kohn T."/>
            <person name="Peeters S.H."/>
            <person name="Heuer A."/>
            <person name="Rast P."/>
            <person name="Oberbeckmann S."/>
            <person name="Bunk B."/>
            <person name="Jeske O."/>
            <person name="Meyerdierks A."/>
            <person name="Storesund J.E."/>
            <person name="Kallscheuer N."/>
            <person name="Luecker S."/>
            <person name="Lage O.M."/>
            <person name="Pohl T."/>
            <person name="Merkel B.J."/>
            <person name="Hornburger P."/>
            <person name="Mueller R.-W."/>
            <person name="Bruemmer F."/>
            <person name="Labrenz M."/>
            <person name="Spormann A.M."/>
            <person name="Op Den Camp H."/>
            <person name="Overmann J."/>
            <person name="Amann R."/>
            <person name="Jetten M.S.M."/>
            <person name="Mascher T."/>
            <person name="Medema M.H."/>
            <person name="Devos D.P."/>
            <person name="Kaster A.-K."/>
            <person name="Ovreas L."/>
            <person name="Rohde M."/>
            <person name="Galperin M.Y."/>
            <person name="Jogler C."/>
        </authorList>
    </citation>
    <scope>NUCLEOTIDE SEQUENCE [LARGE SCALE GENOMIC DNA]</scope>
    <source>
        <strain evidence="1 2">Pla100</strain>
    </source>
</reference>
<dbReference type="EMBL" id="SJPM01000042">
    <property type="protein sequence ID" value="TWT86110.1"/>
    <property type="molecule type" value="Genomic_DNA"/>
</dbReference>
<proteinExistence type="predicted"/>
<gene>
    <name evidence="1" type="ORF">Pla100_62040</name>
</gene>
<evidence type="ECO:0000313" key="2">
    <source>
        <dbReference type="Proteomes" id="UP000316213"/>
    </source>
</evidence>
<keyword evidence="2" id="KW-1185">Reference proteome</keyword>
<dbReference type="AlphaFoldDB" id="A0A5C5ZG58"/>
<protein>
    <submittedName>
        <fullName evidence="1">Uncharacterized protein</fullName>
    </submittedName>
</protein>
<dbReference type="Proteomes" id="UP000316213">
    <property type="component" value="Unassembled WGS sequence"/>
</dbReference>
<comment type="caution">
    <text evidence="1">The sequence shown here is derived from an EMBL/GenBank/DDBJ whole genome shotgun (WGS) entry which is preliminary data.</text>
</comment>